<evidence type="ECO:0000256" key="1">
    <source>
        <dbReference type="SAM" id="Coils"/>
    </source>
</evidence>
<proteinExistence type="predicted"/>
<dbReference type="Gene3D" id="3.40.50.2000">
    <property type="entry name" value="Glycogen Phosphorylase B"/>
    <property type="match status" value="1"/>
</dbReference>
<name>A0A3B0VY60_9ZZZZ</name>
<accession>A0A3B0VY60</accession>
<keyword evidence="1" id="KW-0175">Coiled coil</keyword>
<dbReference type="EMBL" id="UOFA01000072">
    <property type="protein sequence ID" value="VAW44082.1"/>
    <property type="molecule type" value="Genomic_DNA"/>
</dbReference>
<reference evidence="2" key="1">
    <citation type="submission" date="2018-06" db="EMBL/GenBank/DDBJ databases">
        <authorList>
            <person name="Zhirakovskaya E."/>
        </authorList>
    </citation>
    <scope>NUCLEOTIDE SEQUENCE</scope>
</reference>
<dbReference type="SUPFAM" id="SSF53756">
    <property type="entry name" value="UDP-Glycosyltransferase/glycogen phosphorylase"/>
    <property type="match status" value="1"/>
</dbReference>
<gene>
    <name evidence="2" type="ORF">MNBD_GAMMA02-793</name>
</gene>
<feature type="coiled-coil region" evidence="1">
    <location>
        <begin position="685"/>
        <end position="723"/>
    </location>
</feature>
<evidence type="ECO:0000313" key="2">
    <source>
        <dbReference type="EMBL" id="VAW44082.1"/>
    </source>
</evidence>
<evidence type="ECO:0008006" key="3">
    <source>
        <dbReference type="Google" id="ProtNLM"/>
    </source>
</evidence>
<sequence>MFKFVHTVYYNSAEDRRSGFELYSSQPEFNEQLVLQLQQQIQDQNPVIVVDAQAHLPPFWQPRLLQAMTENDAINHISALSTQRHELSPLTQDFGGTLAQLDQVTYLLQHPHYFLSNAFNKACFAVRNIEVLAADEPKYAVNNLVVDVPPADRQPILAAVQPDIGDQRPLPAHPLAELQLKLKDVETETIKTGYPGLDQKPVALHTVMDWGGGVHQWVNDFINNHADMHHVVLSSQGEFFRQQQGERFQLHWLNTSGLVLDEFHLTKAIKATAPQHPQYQAMIDSIIKRWDVQQLVVSSLIGHAMDCLNTGLPTLRILHDYFPHWPSLNAQLDASVVDQKMIDQALMDTHNEPFGEIEPTDLIHWQQTNNQLLEQDNIKIIAPDESVKINLLKLPHSSCYEKTQVIPHALEPLAPIKYQAENVPFKVLVLGRISPPKGQCLLHECVQKLADNDTVEFVLLGAGINGKEFEDYTNARVIADFDQTSLAQILSEISPQLGLLTALTAETFSYTLSEILMSGIPVLTTPVGALKNRINEGVNGLLVSFQAEQITEQILNLQRQPEKLEKLHQGALNTKLVTVEQNKAAFTQLLKPSQTNLRPYKTEGLLTLGPMVQKLQISQRLADGLSKALSVTELNLTEKTNWAKQLTEQNQHLADNIALGRKEIKHLISTIKKQTVAHDSEVGHLKQAIVQINNHLETINEELDETKQLRNQLTADNAMLSQTVHAVQKSIENMVNSRSWRVTKPLRAFTTYARHKRNALKFRYAQLKGLPKRVANSLRSRGLKQTALMAKNKLNKPKPQSTATAHAVTED</sequence>
<dbReference type="Pfam" id="PF13692">
    <property type="entry name" value="Glyco_trans_1_4"/>
    <property type="match status" value="1"/>
</dbReference>
<feature type="non-terminal residue" evidence="2">
    <location>
        <position position="811"/>
    </location>
</feature>
<dbReference type="PANTHER" id="PTHR12526">
    <property type="entry name" value="GLYCOSYLTRANSFERASE"/>
    <property type="match status" value="1"/>
</dbReference>
<dbReference type="AlphaFoldDB" id="A0A3B0VY60"/>
<protein>
    <recommendedName>
        <fullName evidence="3">Glycosyl transferase family 1 domain-containing protein</fullName>
    </recommendedName>
</protein>
<organism evidence="2">
    <name type="scientific">hydrothermal vent metagenome</name>
    <dbReference type="NCBI Taxonomy" id="652676"/>
    <lineage>
        <taxon>unclassified sequences</taxon>
        <taxon>metagenomes</taxon>
        <taxon>ecological metagenomes</taxon>
    </lineage>
</organism>